<feature type="chain" id="PRO_5045185540" evidence="7">
    <location>
        <begin position="25"/>
        <end position="1125"/>
    </location>
</feature>
<organism evidence="9 10">
    <name type="scientific">Aromatoleum toluvorans</name>
    <dbReference type="NCBI Taxonomy" id="92002"/>
    <lineage>
        <taxon>Bacteria</taxon>
        <taxon>Pseudomonadati</taxon>
        <taxon>Pseudomonadota</taxon>
        <taxon>Betaproteobacteria</taxon>
        <taxon>Rhodocyclales</taxon>
        <taxon>Rhodocyclaceae</taxon>
        <taxon>Aromatoleum</taxon>
    </lineage>
</organism>
<evidence type="ECO:0000256" key="1">
    <source>
        <dbReference type="ARBA" id="ARBA00004561"/>
    </source>
</evidence>
<keyword evidence="6" id="KW-0281">Fimbrium</keyword>
<evidence type="ECO:0000313" key="10">
    <source>
        <dbReference type="Proteomes" id="UP000623795"/>
    </source>
</evidence>
<feature type="signal peptide" evidence="7">
    <location>
        <begin position="1"/>
        <end position="24"/>
    </location>
</feature>
<dbReference type="InterPro" id="IPR008707">
    <property type="entry name" value="B-propeller_PilY1"/>
</dbReference>
<dbReference type="SUPFAM" id="SSF50998">
    <property type="entry name" value="Quinoprotein alcohol dehydrogenase-like"/>
    <property type="match status" value="1"/>
</dbReference>
<name>A0ABX1Q2B0_9RHOO</name>
<sequence length="1125" mass="120244">MNRLSRLAVALACLGIGTGTSTWAEDIDIYTQTTTGSAPNVLLFVDNSSNWSAANQAWNKASVTTKCKGDATCLDYVTKVFGTASDLVQGQVEIRALKVVLQELACGTSSPFRINVGLMLYNTANTVDSPSDVSGYIRRRIVPLAPASAGCTDLIRDLNAIDAEVTDPNFKAPSSTNYGSSLFEAFKYFGGYANTNNVAATVMGSPAGARGFGPTRYSKKNDLEDPLAFTDPVAREQYASPIGADSCGKNYIVLIGNQFPNQEFGTDQNATPPTNSVMRYLGLAPKQLYAVANKSDIRFADEWTQFLARTDVSAVSDQQPVKTFTINVYNKSEDTKQTALLNSMAYYGGSGVGGAFKVDGDLGALVSAFRNIFTQIAAVNSAFASASLPISVNTQGTYLNQVFIGMFRPDANKRPRWAGNLKQYQFQLRETKVGDVIRRSLFLADAGKNPAIDNANTGFLQTCARSFWTTDSGTYWQSVTEPTTPDHRIPKGSCTGFELNDSPDGSIVERGGAAQKLRNMTPSDRLIRTCAAAPANCDSLTSFDVSTDVDKQWIRGDNVGDGYNTATITDNNEKYDWLGTLTPKAVRPTVHGGIIHSRPLAINYGAAGTDDVVVYYGGDDGLLRAIDGNKDETKARSGQELWSFLPPEFVGRLKRNRADYPLVSFFDNPTPPLGESPKDYFFDGSLGAYVGPAKADGTGSQVKLLYASMRRGGRMIYAFDATKHPGATGGAPTPIWRFGCPTSANTDCHGDAGVTKIGQTWSAPKIVRVKGQSSLYAVFGAGYDACEDTEPRNCGSATTGKGIFVLDAKSGALLRFIDLGTGAGHVAADVVPIDTNSDGFSDVIYAADTQGNVWRVNLTDPADPSTQDQSNWKVTHVAKIADWSVSQRSRKFLFAPDVVTIGNFNIVLIGSGNREKPLDTSTAAKVKNRFYGFWDEYALVSGFVTIDDSSDCDAAGDTVLTSSSCQLMNTTDVTKDYLPVFSSVATRPRGWVIDLEHTTTLGITEQVVTTPATVGGLVNFSTFQAVNPDKCSALGTARGYAACFLHGGASCGAPAPEGTNRSEAFVGGGLAPSPVAGVVEVDGKIVPFIIGGKPDAPGGSPLEAKLPSIPIKKNRVKVYRYKKID</sequence>
<evidence type="ECO:0000256" key="2">
    <source>
        <dbReference type="ARBA" id="ARBA00008387"/>
    </source>
</evidence>
<dbReference type="RefSeq" id="WP_169257626.1">
    <property type="nucleotide sequence ID" value="NZ_WTVN01000038.1"/>
</dbReference>
<keyword evidence="5" id="KW-0106">Calcium</keyword>
<evidence type="ECO:0000313" key="9">
    <source>
        <dbReference type="EMBL" id="NMG45793.1"/>
    </source>
</evidence>
<keyword evidence="10" id="KW-1185">Reference proteome</keyword>
<dbReference type="Proteomes" id="UP000623795">
    <property type="component" value="Unassembled WGS sequence"/>
</dbReference>
<keyword evidence="3" id="KW-1029">Fimbrium biogenesis</keyword>
<protein>
    <submittedName>
        <fullName evidence="9">Pilus assembly protein</fullName>
    </submittedName>
</protein>
<comment type="similarity">
    <text evidence="2">Belongs to the PilY1 family.</text>
</comment>
<evidence type="ECO:0000256" key="7">
    <source>
        <dbReference type="SAM" id="SignalP"/>
    </source>
</evidence>
<keyword evidence="7" id="KW-0732">Signal</keyword>
<dbReference type="Pfam" id="PF05567">
    <property type="entry name" value="T4P_PilY1"/>
    <property type="match status" value="1"/>
</dbReference>
<gene>
    <name evidence="9" type="ORF">GPA22_18920</name>
</gene>
<comment type="caution">
    <text evidence="9">The sequence shown here is derived from an EMBL/GenBank/DDBJ whole genome shotgun (WGS) entry which is preliminary data.</text>
</comment>
<reference evidence="9 10" key="1">
    <citation type="submission" date="2019-12" db="EMBL/GenBank/DDBJ databases">
        <title>Comparative genomics gives insights into the taxonomy of the Azoarcus-Aromatoleum group and reveals separate origins of nif in the plant-associated Azoarcus and non-plant-associated Aromatoleum sub-groups.</title>
        <authorList>
            <person name="Lafos M."/>
            <person name="Maluk M."/>
            <person name="Batista M."/>
            <person name="Junghare M."/>
            <person name="Carmona M."/>
            <person name="Faoro H."/>
            <person name="Cruz L.M."/>
            <person name="Battistoni F."/>
            <person name="De Souza E."/>
            <person name="Pedrosa F."/>
            <person name="Chen W.-M."/>
            <person name="Poole P.S."/>
            <person name="Dixon R.A."/>
            <person name="James E.K."/>
        </authorList>
    </citation>
    <scope>NUCLEOTIDE SEQUENCE [LARGE SCALE GENOMIC DNA]</scope>
    <source>
        <strain evidence="9 10">Td21</strain>
    </source>
</reference>
<evidence type="ECO:0000256" key="3">
    <source>
        <dbReference type="ARBA" id="ARBA00022558"/>
    </source>
</evidence>
<comment type="subcellular location">
    <subcellularLocation>
        <location evidence="1">Fimbrium</location>
    </subcellularLocation>
</comment>
<dbReference type="InterPro" id="IPR011047">
    <property type="entry name" value="Quinoprotein_ADH-like_sf"/>
</dbReference>
<accession>A0ABX1Q2B0</accession>
<feature type="domain" description="PilY1 beta-propeller" evidence="8">
    <location>
        <begin position="609"/>
        <end position="938"/>
    </location>
</feature>
<keyword evidence="4" id="KW-0479">Metal-binding</keyword>
<evidence type="ECO:0000259" key="8">
    <source>
        <dbReference type="Pfam" id="PF05567"/>
    </source>
</evidence>
<dbReference type="EMBL" id="WTVN01000038">
    <property type="protein sequence ID" value="NMG45793.1"/>
    <property type="molecule type" value="Genomic_DNA"/>
</dbReference>
<evidence type="ECO:0000256" key="5">
    <source>
        <dbReference type="ARBA" id="ARBA00022837"/>
    </source>
</evidence>
<proteinExistence type="inferred from homology"/>
<evidence type="ECO:0000256" key="4">
    <source>
        <dbReference type="ARBA" id="ARBA00022723"/>
    </source>
</evidence>
<evidence type="ECO:0000256" key="6">
    <source>
        <dbReference type="ARBA" id="ARBA00023263"/>
    </source>
</evidence>